<dbReference type="AlphaFoldDB" id="A0A3A9WDW5"/>
<dbReference type="RefSeq" id="WP_120695343.1">
    <property type="nucleotide sequence ID" value="NZ_RBDX01000003.1"/>
</dbReference>
<comment type="caution">
    <text evidence="2">The sequence shown here is derived from an EMBL/GenBank/DDBJ whole genome shotgun (WGS) entry which is preliminary data.</text>
</comment>
<feature type="compositionally biased region" description="Basic and acidic residues" evidence="1">
    <location>
        <begin position="1"/>
        <end position="28"/>
    </location>
</feature>
<dbReference type="EMBL" id="RBDX01000003">
    <property type="protein sequence ID" value="RKN11521.1"/>
    <property type="molecule type" value="Genomic_DNA"/>
</dbReference>
<feature type="compositionally biased region" description="Basic and acidic residues" evidence="1">
    <location>
        <begin position="68"/>
        <end position="77"/>
    </location>
</feature>
<feature type="compositionally biased region" description="Polar residues" evidence="1">
    <location>
        <begin position="29"/>
        <end position="38"/>
    </location>
</feature>
<dbReference type="Proteomes" id="UP000268652">
    <property type="component" value="Unassembled WGS sequence"/>
</dbReference>
<feature type="compositionally biased region" description="Basic and acidic residues" evidence="1">
    <location>
        <begin position="42"/>
        <end position="56"/>
    </location>
</feature>
<evidence type="ECO:0000256" key="1">
    <source>
        <dbReference type="SAM" id="MobiDB-lite"/>
    </source>
</evidence>
<reference evidence="4 5" key="1">
    <citation type="submission" date="2018-09" db="EMBL/GenBank/DDBJ databases">
        <title>Streptomyces sp. nov. DS1-2, an endophytic actinomycete isolated from roots of Dendrobium scabrilingue.</title>
        <authorList>
            <person name="Kuncharoen N."/>
            <person name="Kudo T."/>
            <person name="Ohkuma M."/>
            <person name="Yuki M."/>
            <person name="Tanasupawat S."/>
        </authorList>
    </citation>
    <scope>NUCLEOTIDE SEQUENCE [LARGE SCALE GENOMIC DNA]</scope>
    <source>
        <strain evidence="2 5">AZ1-7</strain>
        <strain evidence="3 4">DS1-2</strain>
    </source>
</reference>
<evidence type="ECO:0000313" key="5">
    <source>
        <dbReference type="Proteomes" id="UP000275024"/>
    </source>
</evidence>
<protein>
    <submittedName>
        <fullName evidence="2">Uncharacterized protein</fullName>
    </submittedName>
</protein>
<dbReference type="OrthoDB" id="5192396at2"/>
<feature type="region of interest" description="Disordered" evidence="1">
    <location>
        <begin position="1"/>
        <end position="92"/>
    </location>
</feature>
<evidence type="ECO:0000313" key="3">
    <source>
        <dbReference type="EMBL" id="RKN26460.1"/>
    </source>
</evidence>
<accession>A0A3A9WDW5</accession>
<evidence type="ECO:0000313" key="2">
    <source>
        <dbReference type="EMBL" id="RKN11521.1"/>
    </source>
</evidence>
<feature type="region of interest" description="Disordered" evidence="1">
    <location>
        <begin position="142"/>
        <end position="162"/>
    </location>
</feature>
<dbReference type="Proteomes" id="UP000275024">
    <property type="component" value="Unassembled WGS sequence"/>
</dbReference>
<feature type="compositionally biased region" description="Basic and acidic residues" evidence="1">
    <location>
        <begin position="146"/>
        <end position="162"/>
    </location>
</feature>
<name>A0A3A9WDW5_9ACTN</name>
<sequence>MVRKKMEGNEEQRRRAARDAERSGERPSETGSTTGGSKQRTHVPDRSSLSHEERTAPLHQGKQRHPGPGRERREPPPERTFGGRAPDYGPEHERVFRALGDAQRRHAGRGVYVDEVARGAGLPRERTRVLLHDLVSVHRLATELQGTDRPDQGPRFETKPGR</sequence>
<gene>
    <name evidence="3" type="ORF">D7318_03460</name>
    <name evidence="2" type="ORF">D7319_06200</name>
</gene>
<dbReference type="EMBL" id="RBDY01000002">
    <property type="protein sequence ID" value="RKN26460.1"/>
    <property type="molecule type" value="Genomic_DNA"/>
</dbReference>
<evidence type="ECO:0000313" key="4">
    <source>
        <dbReference type="Proteomes" id="UP000268652"/>
    </source>
</evidence>
<organism evidence="2 5">
    <name type="scientific">Streptomyces radicis</name>
    <dbReference type="NCBI Taxonomy" id="1750517"/>
    <lineage>
        <taxon>Bacteria</taxon>
        <taxon>Bacillati</taxon>
        <taxon>Actinomycetota</taxon>
        <taxon>Actinomycetes</taxon>
        <taxon>Kitasatosporales</taxon>
        <taxon>Streptomycetaceae</taxon>
        <taxon>Streptomyces</taxon>
    </lineage>
</organism>
<keyword evidence="4" id="KW-1185">Reference proteome</keyword>
<proteinExistence type="predicted"/>